<evidence type="ECO:0000313" key="2">
    <source>
        <dbReference type="EMBL" id="PUV21453.1"/>
    </source>
</evidence>
<dbReference type="EMBL" id="QCXX01000010">
    <property type="protein sequence ID" value="PUV21453.1"/>
    <property type="molecule type" value="Genomic_DNA"/>
</dbReference>
<accession>A0A363NL02</accession>
<feature type="transmembrane region" description="Helical" evidence="1">
    <location>
        <begin position="21"/>
        <end position="40"/>
    </location>
</feature>
<gene>
    <name evidence="2" type="ORF">DCO56_26980</name>
</gene>
<feature type="transmembrane region" description="Helical" evidence="1">
    <location>
        <begin position="124"/>
        <end position="147"/>
    </location>
</feature>
<proteinExistence type="predicted"/>
<feature type="transmembrane region" description="Helical" evidence="1">
    <location>
        <begin position="52"/>
        <end position="72"/>
    </location>
</feature>
<keyword evidence="1" id="KW-0812">Transmembrane</keyword>
<keyword evidence="1" id="KW-1133">Transmembrane helix</keyword>
<keyword evidence="1" id="KW-0472">Membrane</keyword>
<dbReference type="Proteomes" id="UP000250831">
    <property type="component" value="Unassembled WGS sequence"/>
</dbReference>
<protein>
    <submittedName>
        <fullName evidence="2">Uncharacterized protein</fullName>
    </submittedName>
</protein>
<reference evidence="2 3" key="1">
    <citation type="submission" date="2018-04" db="EMBL/GenBank/DDBJ databases">
        <title>Sphingobacterium sp. M46 Genome.</title>
        <authorList>
            <person name="Cheng J."/>
            <person name="Li Y."/>
        </authorList>
    </citation>
    <scope>NUCLEOTIDE SEQUENCE [LARGE SCALE GENOMIC DNA]</scope>
    <source>
        <strain evidence="2 3">M46</strain>
    </source>
</reference>
<keyword evidence="3" id="KW-1185">Reference proteome</keyword>
<name>A0A363NL02_9SPHI</name>
<evidence type="ECO:0000313" key="3">
    <source>
        <dbReference type="Proteomes" id="UP000250831"/>
    </source>
</evidence>
<comment type="caution">
    <text evidence="2">The sequence shown here is derived from an EMBL/GenBank/DDBJ whole genome shotgun (WGS) entry which is preliminary data.</text>
</comment>
<sequence>MKSIGQDKYQDNKDLTVNYPDVIWLLIASFVFGGVCWYLGYQGALADRLANWSIISSYLFFVLMVAITFLYIRLVIVLLDKRQNWLTDPEKRIGTQLFFCCVLPTLFLFWIIGPDAMAKDEWLLFPLMVIFSGVLVLNMCYTVYFYLANYQSQKKLLVELTEVNHQQQLKITDLEERIDLLSPDLEEVREILEAETGDRDPDSMDEIDLVLVKSMDPEQEVFLLNNKILSQKILYKDLGIFTFKNSIVSLYLKTAMHENLTCGEQRSLKEVVNSTKGFVQKIDRDKAIPFGMIQSCHQLKRGRLRIVLKLPFEGRYNFEVSDKIAKHIKEWIMLQVPIEKE</sequence>
<evidence type="ECO:0000256" key="1">
    <source>
        <dbReference type="SAM" id="Phobius"/>
    </source>
</evidence>
<feature type="transmembrane region" description="Helical" evidence="1">
    <location>
        <begin position="93"/>
        <end position="112"/>
    </location>
</feature>
<dbReference type="AlphaFoldDB" id="A0A363NL02"/>
<dbReference type="RefSeq" id="WP_108636793.1">
    <property type="nucleotide sequence ID" value="NZ_QCXX01000010.1"/>
</dbReference>
<organism evidence="2 3">
    <name type="scientific">Sphingobacterium athyrii</name>
    <dbReference type="NCBI Taxonomy" id="2152717"/>
    <lineage>
        <taxon>Bacteria</taxon>
        <taxon>Pseudomonadati</taxon>
        <taxon>Bacteroidota</taxon>
        <taxon>Sphingobacteriia</taxon>
        <taxon>Sphingobacteriales</taxon>
        <taxon>Sphingobacteriaceae</taxon>
        <taxon>Sphingobacterium</taxon>
    </lineage>
</organism>
<dbReference type="OrthoDB" id="696239at2"/>